<proteinExistence type="inferred from homology"/>
<dbReference type="GO" id="GO:0005829">
    <property type="term" value="C:cytosol"/>
    <property type="evidence" value="ECO:0007669"/>
    <property type="project" value="TreeGrafter"/>
</dbReference>
<keyword evidence="4 7" id="KW-0418">Kinase</keyword>
<evidence type="ECO:0000256" key="6">
    <source>
        <dbReference type="ARBA" id="ARBA00023141"/>
    </source>
</evidence>
<dbReference type="GO" id="GO:0005524">
    <property type="term" value="F:ATP binding"/>
    <property type="evidence" value="ECO:0007669"/>
    <property type="project" value="UniProtKB-UniRule"/>
</dbReference>
<dbReference type="RefSeq" id="WP_094411722.1">
    <property type="nucleotide sequence ID" value="NZ_NOXV01000092.1"/>
</dbReference>
<keyword evidence="1 7" id="KW-0028">Amino-acid biosynthesis</keyword>
<evidence type="ECO:0000313" key="9">
    <source>
        <dbReference type="Proteomes" id="UP000216605"/>
    </source>
</evidence>
<dbReference type="GO" id="GO:0009423">
    <property type="term" value="P:chorismate biosynthetic process"/>
    <property type="evidence" value="ECO:0007669"/>
    <property type="project" value="UniProtKB-UniRule"/>
</dbReference>
<dbReference type="InterPro" id="IPR000623">
    <property type="entry name" value="Shikimate_kinase/TSH1"/>
</dbReference>
<dbReference type="GO" id="GO:0000287">
    <property type="term" value="F:magnesium ion binding"/>
    <property type="evidence" value="ECO:0007669"/>
    <property type="project" value="UniProtKB-UniRule"/>
</dbReference>
<comment type="caution">
    <text evidence="8">The sequence shown here is derived from an EMBL/GenBank/DDBJ whole genome shotgun (WGS) entry which is preliminary data.</text>
</comment>
<dbReference type="Proteomes" id="UP000216605">
    <property type="component" value="Unassembled WGS sequence"/>
</dbReference>
<evidence type="ECO:0000313" key="8">
    <source>
        <dbReference type="EMBL" id="OYQ47433.1"/>
    </source>
</evidence>
<dbReference type="GO" id="GO:0008652">
    <property type="term" value="P:amino acid biosynthetic process"/>
    <property type="evidence" value="ECO:0007669"/>
    <property type="project" value="UniProtKB-KW"/>
</dbReference>
<feature type="binding site" evidence="7">
    <location>
        <begin position="11"/>
        <end position="16"/>
    </location>
    <ligand>
        <name>ATP</name>
        <dbReference type="ChEBI" id="CHEBI:30616"/>
    </ligand>
</feature>
<reference evidence="8 9" key="1">
    <citation type="submission" date="2017-07" db="EMBL/GenBank/DDBJ databases">
        <title>Flavobacterium cyanobacteriorum sp. nov., isolated from cyanobacterial aggregates in a eutrophic lake.</title>
        <authorList>
            <person name="Cai H."/>
        </authorList>
    </citation>
    <scope>NUCLEOTIDE SEQUENCE [LARGE SCALE GENOMIC DNA]</scope>
    <source>
        <strain evidence="8 9">TH021</strain>
    </source>
</reference>
<feature type="binding site" evidence="7">
    <location>
        <position position="80"/>
    </location>
    <ligand>
        <name>substrate</name>
    </ligand>
</feature>
<comment type="caution">
    <text evidence="7">Lacks conserved residue(s) required for the propagation of feature annotation.</text>
</comment>
<organism evidence="8 9">
    <name type="scientific">Flavobacterium cyanobacteriorum</name>
    <dbReference type="NCBI Taxonomy" id="2022802"/>
    <lineage>
        <taxon>Bacteria</taxon>
        <taxon>Pseudomonadati</taxon>
        <taxon>Bacteroidota</taxon>
        <taxon>Flavobacteriia</taxon>
        <taxon>Flavobacteriales</taxon>
        <taxon>Flavobacteriaceae</taxon>
        <taxon>Flavobacterium</taxon>
    </lineage>
</organism>
<protein>
    <recommendedName>
        <fullName evidence="7">Shikimate kinase</fullName>
        <shortName evidence="7">SK</shortName>
        <ecNumber evidence="7">2.7.1.71</ecNumber>
    </recommendedName>
</protein>
<keyword evidence="6 7" id="KW-0057">Aromatic amino acid biosynthesis</keyword>
<keyword evidence="3 7" id="KW-0547">Nucleotide-binding</keyword>
<gene>
    <name evidence="7" type="primary">aroK</name>
    <name evidence="8" type="ORF">CHU92_01030</name>
</gene>
<keyword evidence="7" id="KW-0479">Metal-binding</keyword>
<comment type="subcellular location">
    <subcellularLocation>
        <location evidence="7">Cytoplasm</location>
    </subcellularLocation>
</comment>
<feature type="binding site" evidence="7">
    <location>
        <position position="15"/>
    </location>
    <ligand>
        <name>Mg(2+)</name>
        <dbReference type="ChEBI" id="CHEBI:18420"/>
    </ligand>
</feature>
<dbReference type="OrthoDB" id="9800332at2"/>
<keyword evidence="5 7" id="KW-0067">ATP-binding</keyword>
<dbReference type="CDD" id="cd00464">
    <property type="entry name" value="SK"/>
    <property type="match status" value="1"/>
</dbReference>
<evidence type="ECO:0000256" key="1">
    <source>
        <dbReference type="ARBA" id="ARBA00022605"/>
    </source>
</evidence>
<comment type="pathway">
    <text evidence="7">Metabolic intermediate biosynthesis; chorismate biosynthesis; chorismate from D-erythrose 4-phosphate and phosphoenolpyruvate: step 5/7.</text>
</comment>
<dbReference type="AlphaFoldDB" id="A0A256A132"/>
<comment type="subunit">
    <text evidence="7">Monomer.</text>
</comment>
<name>A0A256A132_9FLAO</name>
<comment type="similarity">
    <text evidence="7">Belongs to the shikimate kinase family.</text>
</comment>
<evidence type="ECO:0000256" key="2">
    <source>
        <dbReference type="ARBA" id="ARBA00022679"/>
    </source>
</evidence>
<dbReference type="EC" id="2.7.1.71" evidence="7"/>
<keyword evidence="7" id="KW-0963">Cytoplasm</keyword>
<evidence type="ECO:0000256" key="3">
    <source>
        <dbReference type="ARBA" id="ARBA00022741"/>
    </source>
</evidence>
<dbReference type="PANTHER" id="PTHR21087:SF16">
    <property type="entry name" value="SHIKIMATE KINASE 1, CHLOROPLASTIC"/>
    <property type="match status" value="1"/>
</dbReference>
<comment type="catalytic activity">
    <reaction evidence="7">
        <text>shikimate + ATP = 3-phosphoshikimate + ADP + H(+)</text>
        <dbReference type="Rhea" id="RHEA:13121"/>
        <dbReference type="ChEBI" id="CHEBI:15378"/>
        <dbReference type="ChEBI" id="CHEBI:30616"/>
        <dbReference type="ChEBI" id="CHEBI:36208"/>
        <dbReference type="ChEBI" id="CHEBI:145989"/>
        <dbReference type="ChEBI" id="CHEBI:456216"/>
        <dbReference type="EC" id="2.7.1.71"/>
    </reaction>
</comment>
<dbReference type="SUPFAM" id="SSF52540">
    <property type="entry name" value="P-loop containing nucleoside triphosphate hydrolases"/>
    <property type="match status" value="1"/>
</dbReference>
<dbReference type="GO" id="GO:0004765">
    <property type="term" value="F:shikimate kinase activity"/>
    <property type="evidence" value="ECO:0007669"/>
    <property type="project" value="UniProtKB-UniRule"/>
</dbReference>
<evidence type="ECO:0000256" key="4">
    <source>
        <dbReference type="ARBA" id="ARBA00022777"/>
    </source>
</evidence>
<dbReference type="InterPro" id="IPR027417">
    <property type="entry name" value="P-loop_NTPase"/>
</dbReference>
<dbReference type="GO" id="GO:0009073">
    <property type="term" value="P:aromatic amino acid family biosynthetic process"/>
    <property type="evidence" value="ECO:0007669"/>
    <property type="project" value="UniProtKB-KW"/>
</dbReference>
<keyword evidence="2 7" id="KW-0808">Transferase</keyword>
<feature type="binding site" evidence="7">
    <location>
        <position position="142"/>
    </location>
    <ligand>
        <name>substrate</name>
    </ligand>
</feature>
<dbReference type="Pfam" id="PF01202">
    <property type="entry name" value="SKI"/>
    <property type="match status" value="1"/>
</dbReference>
<dbReference type="EMBL" id="NOXV01000092">
    <property type="protein sequence ID" value="OYQ47433.1"/>
    <property type="molecule type" value="Genomic_DNA"/>
</dbReference>
<evidence type="ECO:0000256" key="7">
    <source>
        <dbReference type="HAMAP-Rule" id="MF_00109"/>
    </source>
</evidence>
<evidence type="ECO:0000256" key="5">
    <source>
        <dbReference type="ARBA" id="ARBA00022840"/>
    </source>
</evidence>
<feature type="binding site" evidence="7">
    <location>
        <position position="57"/>
    </location>
    <ligand>
        <name>substrate</name>
    </ligand>
</feature>
<dbReference type="PANTHER" id="PTHR21087">
    <property type="entry name" value="SHIKIMATE KINASE"/>
    <property type="match status" value="1"/>
</dbReference>
<comment type="function">
    <text evidence="7">Catalyzes the specific phosphorylation of the 3-hydroxyl group of shikimic acid using ATP as a cosubstrate.</text>
</comment>
<dbReference type="InterPro" id="IPR031322">
    <property type="entry name" value="Shikimate/glucono_kinase"/>
</dbReference>
<dbReference type="HAMAP" id="MF_00109">
    <property type="entry name" value="Shikimate_kinase"/>
    <property type="match status" value="1"/>
</dbReference>
<feature type="binding site" evidence="7">
    <location>
        <position position="33"/>
    </location>
    <ligand>
        <name>substrate</name>
    </ligand>
</feature>
<keyword evidence="7" id="KW-0460">Magnesium</keyword>
<feature type="binding site" evidence="7">
    <location>
        <position position="120"/>
    </location>
    <ligand>
        <name>ATP</name>
        <dbReference type="ChEBI" id="CHEBI:30616"/>
    </ligand>
</feature>
<sequence length="172" mass="19299">MKKIILAGYMASGKTTTGSLAALTLGLKHYDLDTLMERHTAKSIPQLFTEKGEVYFRKTEHELLKTILDTGDSFVLSLGGGTPCYANNHLFLRRDDVVSVYLRAGIDELVKRLQGNTAYRPQVAGQDGGTFREFVAKHLFDRSWYYYQAKHIINVDDKTPGAVVEQIIQLVS</sequence>
<keyword evidence="9" id="KW-1185">Reference proteome</keyword>
<comment type="cofactor">
    <cofactor evidence="7">
        <name>Mg(2+)</name>
        <dbReference type="ChEBI" id="CHEBI:18420"/>
    </cofactor>
    <text evidence="7">Binds 1 Mg(2+) ion per subunit.</text>
</comment>
<dbReference type="Gene3D" id="3.40.50.300">
    <property type="entry name" value="P-loop containing nucleotide triphosphate hydrolases"/>
    <property type="match status" value="1"/>
</dbReference>
<dbReference type="UniPathway" id="UPA00053">
    <property type="reaction ID" value="UER00088"/>
</dbReference>
<dbReference type="PRINTS" id="PR01100">
    <property type="entry name" value="SHIKIMTKNASE"/>
</dbReference>
<accession>A0A256A132</accession>